<comment type="similarity">
    <text evidence="1">Belongs to the Gfa family.</text>
</comment>
<keyword evidence="7" id="KW-1185">Reference proteome</keyword>
<proteinExistence type="inferred from homology"/>
<dbReference type="GO" id="GO:0046872">
    <property type="term" value="F:metal ion binding"/>
    <property type="evidence" value="ECO:0007669"/>
    <property type="project" value="UniProtKB-KW"/>
</dbReference>
<organism evidence="6 7">
    <name type="scientific">Cadophora malorum</name>
    <dbReference type="NCBI Taxonomy" id="108018"/>
    <lineage>
        <taxon>Eukaryota</taxon>
        <taxon>Fungi</taxon>
        <taxon>Dikarya</taxon>
        <taxon>Ascomycota</taxon>
        <taxon>Pezizomycotina</taxon>
        <taxon>Leotiomycetes</taxon>
        <taxon>Helotiales</taxon>
        <taxon>Ploettnerulaceae</taxon>
        <taxon>Cadophora</taxon>
    </lineage>
</organism>
<evidence type="ECO:0000256" key="2">
    <source>
        <dbReference type="ARBA" id="ARBA00022723"/>
    </source>
</evidence>
<dbReference type="PANTHER" id="PTHR33337:SF40">
    <property type="entry name" value="CENP-V_GFA DOMAIN-CONTAINING PROTEIN-RELATED"/>
    <property type="match status" value="1"/>
</dbReference>
<dbReference type="PROSITE" id="PS51891">
    <property type="entry name" value="CENP_V_GFA"/>
    <property type="match status" value="1"/>
</dbReference>
<dbReference type="Proteomes" id="UP000664132">
    <property type="component" value="Unassembled WGS sequence"/>
</dbReference>
<comment type="caution">
    <text evidence="6">The sequence shown here is derived from an EMBL/GenBank/DDBJ whole genome shotgun (WGS) entry which is preliminary data.</text>
</comment>
<evidence type="ECO:0000256" key="3">
    <source>
        <dbReference type="ARBA" id="ARBA00022833"/>
    </source>
</evidence>
<keyword evidence="2" id="KW-0479">Metal-binding</keyword>
<evidence type="ECO:0000259" key="5">
    <source>
        <dbReference type="PROSITE" id="PS51891"/>
    </source>
</evidence>
<keyword evidence="3" id="KW-0862">Zinc</keyword>
<dbReference type="Gene3D" id="3.90.1590.10">
    <property type="entry name" value="glutathione-dependent formaldehyde- activating enzyme (gfa)"/>
    <property type="match status" value="1"/>
</dbReference>
<dbReference type="PANTHER" id="PTHR33337">
    <property type="entry name" value="GFA DOMAIN-CONTAINING PROTEIN"/>
    <property type="match status" value="1"/>
</dbReference>
<name>A0A8H7W673_9HELO</name>
<dbReference type="InterPro" id="IPR011057">
    <property type="entry name" value="Mss4-like_sf"/>
</dbReference>
<dbReference type="EMBL" id="JAFJYH010000295">
    <property type="protein sequence ID" value="KAG4413803.1"/>
    <property type="molecule type" value="Genomic_DNA"/>
</dbReference>
<dbReference type="AlphaFoldDB" id="A0A8H7W673"/>
<feature type="domain" description="CENP-V/GFA" evidence="5">
    <location>
        <begin position="3"/>
        <end position="113"/>
    </location>
</feature>
<accession>A0A8H7W673</accession>
<protein>
    <recommendedName>
        <fullName evidence="5">CENP-V/GFA domain-containing protein</fullName>
    </recommendedName>
</protein>
<evidence type="ECO:0000256" key="4">
    <source>
        <dbReference type="ARBA" id="ARBA00023239"/>
    </source>
</evidence>
<dbReference type="Pfam" id="PF04828">
    <property type="entry name" value="GFA"/>
    <property type="match status" value="1"/>
</dbReference>
<dbReference type="InterPro" id="IPR006913">
    <property type="entry name" value="CENP-V/GFA"/>
</dbReference>
<keyword evidence="4" id="KW-0456">Lyase</keyword>
<dbReference type="OrthoDB" id="9985472at2759"/>
<evidence type="ECO:0000313" key="7">
    <source>
        <dbReference type="Proteomes" id="UP000664132"/>
    </source>
</evidence>
<sequence length="138" mass="15883">MHYTGSCYCGAIKYTFDVLPSEARTSLCHCHNCKKFFGTNYGLTTKIPASSYKIIEGEPKIHEAENGPGRLLHREFCEICGGGILEYGEQAKEHFRYIMYGTIDNPEGLDPKGEFFCRYKEEWMPEIKGIFHKQELKQ</sequence>
<evidence type="ECO:0000313" key="6">
    <source>
        <dbReference type="EMBL" id="KAG4413803.1"/>
    </source>
</evidence>
<gene>
    <name evidence="6" type="ORF">IFR04_013075</name>
</gene>
<reference evidence="6" key="1">
    <citation type="submission" date="2021-02" db="EMBL/GenBank/DDBJ databases">
        <title>Genome sequence Cadophora malorum strain M34.</title>
        <authorList>
            <person name="Stefanovic E."/>
            <person name="Vu D."/>
            <person name="Scully C."/>
            <person name="Dijksterhuis J."/>
            <person name="Roader J."/>
            <person name="Houbraken J."/>
        </authorList>
    </citation>
    <scope>NUCLEOTIDE SEQUENCE</scope>
    <source>
        <strain evidence="6">M34</strain>
    </source>
</reference>
<evidence type="ECO:0000256" key="1">
    <source>
        <dbReference type="ARBA" id="ARBA00005495"/>
    </source>
</evidence>
<dbReference type="GO" id="GO:0016846">
    <property type="term" value="F:carbon-sulfur lyase activity"/>
    <property type="evidence" value="ECO:0007669"/>
    <property type="project" value="InterPro"/>
</dbReference>
<dbReference type="SUPFAM" id="SSF51316">
    <property type="entry name" value="Mss4-like"/>
    <property type="match status" value="1"/>
</dbReference>